<reference evidence="3" key="1">
    <citation type="journal article" date="2017" name="Plant J.">
        <title>The pomegranate (Punica granatum L.) genome and the genomics of punicalagin biosynthesis.</title>
        <authorList>
            <person name="Qin G."/>
            <person name="Xu C."/>
            <person name="Ming R."/>
            <person name="Tang H."/>
            <person name="Guyot R."/>
            <person name="Kramer E.M."/>
            <person name="Hu Y."/>
            <person name="Yi X."/>
            <person name="Qi Y."/>
            <person name="Xu X."/>
            <person name="Gao Z."/>
            <person name="Pan H."/>
            <person name="Jian J."/>
            <person name="Tian Y."/>
            <person name="Yue Z."/>
            <person name="Xu Y."/>
        </authorList>
    </citation>
    <scope>NUCLEOTIDE SEQUENCE [LARGE SCALE GENOMIC DNA]</scope>
    <source>
        <strain evidence="3">cv. Dabenzi</strain>
    </source>
</reference>
<feature type="region of interest" description="Disordered" evidence="1">
    <location>
        <begin position="1"/>
        <end position="21"/>
    </location>
</feature>
<sequence>MAESSLVPHGRTGSSFTPKSVAPYTYLPLTVIKICRHDGKGPKSREERPHDLDCTKKDPRLSSTEEGREALGPPEVVDLLSRDSGHFP</sequence>
<organism evidence="2 3">
    <name type="scientific">Punica granatum</name>
    <name type="common">Pomegranate</name>
    <dbReference type="NCBI Taxonomy" id="22663"/>
    <lineage>
        <taxon>Eukaryota</taxon>
        <taxon>Viridiplantae</taxon>
        <taxon>Streptophyta</taxon>
        <taxon>Embryophyta</taxon>
        <taxon>Tracheophyta</taxon>
        <taxon>Spermatophyta</taxon>
        <taxon>Magnoliopsida</taxon>
        <taxon>eudicotyledons</taxon>
        <taxon>Gunneridae</taxon>
        <taxon>Pentapetalae</taxon>
        <taxon>rosids</taxon>
        <taxon>malvids</taxon>
        <taxon>Myrtales</taxon>
        <taxon>Lythraceae</taxon>
        <taxon>Punica</taxon>
    </lineage>
</organism>
<feature type="region of interest" description="Disordered" evidence="1">
    <location>
        <begin position="37"/>
        <end position="88"/>
    </location>
</feature>
<dbReference type="AlphaFoldDB" id="A0A218WIH9"/>
<accession>A0A218WIH9</accession>
<feature type="compositionally biased region" description="Basic and acidic residues" evidence="1">
    <location>
        <begin position="37"/>
        <end position="69"/>
    </location>
</feature>
<gene>
    <name evidence="2" type="ORF">CDL15_Pgr027190</name>
</gene>
<name>A0A218WIH9_PUNGR</name>
<protein>
    <submittedName>
        <fullName evidence="2">Uncharacterized protein</fullName>
    </submittedName>
</protein>
<evidence type="ECO:0000313" key="2">
    <source>
        <dbReference type="EMBL" id="OWM72654.1"/>
    </source>
</evidence>
<evidence type="ECO:0000313" key="3">
    <source>
        <dbReference type="Proteomes" id="UP000197138"/>
    </source>
</evidence>
<evidence type="ECO:0000256" key="1">
    <source>
        <dbReference type="SAM" id="MobiDB-lite"/>
    </source>
</evidence>
<dbReference type="EMBL" id="MTKT01004269">
    <property type="protein sequence ID" value="OWM72654.1"/>
    <property type="molecule type" value="Genomic_DNA"/>
</dbReference>
<comment type="caution">
    <text evidence="2">The sequence shown here is derived from an EMBL/GenBank/DDBJ whole genome shotgun (WGS) entry which is preliminary data.</text>
</comment>
<proteinExistence type="predicted"/>
<dbReference type="Proteomes" id="UP000197138">
    <property type="component" value="Unassembled WGS sequence"/>
</dbReference>